<dbReference type="GO" id="GO:0006513">
    <property type="term" value="P:protein monoubiquitination"/>
    <property type="evidence" value="ECO:0007669"/>
    <property type="project" value="TreeGrafter"/>
</dbReference>
<dbReference type="Gene3D" id="3.30.40.10">
    <property type="entry name" value="Zinc/RING finger domain, C3HC4 (zinc finger)"/>
    <property type="match status" value="1"/>
</dbReference>
<dbReference type="InterPro" id="IPR026850">
    <property type="entry name" value="FANCL_C"/>
</dbReference>
<dbReference type="STRING" id="78915.A0A4P9XVF3"/>
<evidence type="ECO:0000259" key="2">
    <source>
        <dbReference type="Pfam" id="PF11793"/>
    </source>
</evidence>
<dbReference type="CDD" id="cd23832">
    <property type="entry name" value="DRWD-C_FANCL"/>
    <property type="match status" value="1"/>
</dbReference>
<keyword evidence="5" id="KW-1185">Reference proteome</keyword>
<evidence type="ECO:0000313" key="5">
    <source>
        <dbReference type="Proteomes" id="UP000271241"/>
    </source>
</evidence>
<dbReference type="CDD" id="cd23831">
    <property type="entry name" value="DRWD-N_FANCL"/>
    <property type="match status" value="1"/>
</dbReference>
<dbReference type="Pfam" id="PF18891">
    <property type="entry name" value="FANCL_d3"/>
    <property type="match status" value="1"/>
</dbReference>
<dbReference type="OrthoDB" id="10263265at2759"/>
<evidence type="ECO:0000259" key="1">
    <source>
        <dbReference type="Pfam" id="PF09765"/>
    </source>
</evidence>
<dbReference type="Pfam" id="PF09765">
    <property type="entry name" value="FANCL_d1"/>
    <property type="match status" value="1"/>
</dbReference>
<feature type="domain" description="FANCL UBC-like" evidence="3">
    <location>
        <begin position="207"/>
        <end position="297"/>
    </location>
</feature>
<proteinExistence type="predicted"/>
<name>A0A4P9XVF3_9FUNG</name>
<protein>
    <submittedName>
        <fullName evidence="4">WD-repeat region-domain-containing protein</fullName>
    </submittedName>
</protein>
<dbReference type="Pfam" id="PF11793">
    <property type="entry name" value="FANCL_C"/>
    <property type="match status" value="1"/>
</dbReference>
<dbReference type="InterPro" id="IPR013083">
    <property type="entry name" value="Znf_RING/FYVE/PHD"/>
</dbReference>
<dbReference type="InterPro" id="IPR026848">
    <property type="entry name" value="Fancl"/>
</dbReference>
<dbReference type="InterPro" id="IPR044037">
    <property type="entry name" value="FANCL_d3"/>
</dbReference>
<evidence type="ECO:0000313" key="4">
    <source>
        <dbReference type="EMBL" id="RKP10238.1"/>
    </source>
</evidence>
<accession>A0A4P9XVF3</accession>
<dbReference type="EMBL" id="KZ992462">
    <property type="protein sequence ID" value="RKP10238.1"/>
    <property type="molecule type" value="Genomic_DNA"/>
</dbReference>
<dbReference type="PANTHER" id="PTHR13206">
    <property type="entry name" value="UBIQUITIN LIGASE PROTEIN PHF9 FANCONI ANEMIA GROUP L PROTEIN"/>
    <property type="match status" value="1"/>
</dbReference>
<dbReference type="InterPro" id="IPR019162">
    <property type="entry name" value="FancL_WD-rpt_cont_dom"/>
</dbReference>
<reference evidence="5" key="1">
    <citation type="journal article" date="2018" name="Nat. Microbiol.">
        <title>Leveraging single-cell genomics to expand the fungal tree of life.</title>
        <authorList>
            <person name="Ahrendt S.R."/>
            <person name="Quandt C.A."/>
            <person name="Ciobanu D."/>
            <person name="Clum A."/>
            <person name="Salamov A."/>
            <person name="Andreopoulos B."/>
            <person name="Cheng J.F."/>
            <person name="Woyke T."/>
            <person name="Pelin A."/>
            <person name="Henrissat B."/>
            <person name="Reynolds N.K."/>
            <person name="Benny G.L."/>
            <person name="Smith M.E."/>
            <person name="James T.Y."/>
            <person name="Grigoriev I.V."/>
        </authorList>
    </citation>
    <scope>NUCLEOTIDE SEQUENCE [LARGE SCALE GENOMIC DNA]</scope>
    <source>
        <strain evidence="5">RSA 1356</strain>
    </source>
</reference>
<dbReference type="CDD" id="cd23786">
    <property type="entry name" value="ELF_FANCL"/>
    <property type="match status" value="1"/>
</dbReference>
<dbReference type="PANTHER" id="PTHR13206:SF0">
    <property type="entry name" value="E3 UBIQUITIN-PROTEIN LIGASE FANCL"/>
    <property type="match status" value="1"/>
</dbReference>
<feature type="domain" description="Fanconi anemia complex subunit FancL WD-repeat containing" evidence="1">
    <location>
        <begin position="11"/>
        <end position="92"/>
    </location>
</feature>
<organism evidence="4 5">
    <name type="scientific">Thamnocephalis sphaerospora</name>
    <dbReference type="NCBI Taxonomy" id="78915"/>
    <lineage>
        <taxon>Eukaryota</taxon>
        <taxon>Fungi</taxon>
        <taxon>Fungi incertae sedis</taxon>
        <taxon>Zoopagomycota</taxon>
        <taxon>Zoopagomycotina</taxon>
        <taxon>Zoopagomycetes</taxon>
        <taxon>Zoopagales</taxon>
        <taxon>Sigmoideomycetaceae</taxon>
        <taxon>Thamnocephalis</taxon>
    </lineage>
</organism>
<evidence type="ECO:0000259" key="3">
    <source>
        <dbReference type="Pfam" id="PF18891"/>
    </source>
</evidence>
<dbReference type="GO" id="GO:0036297">
    <property type="term" value="P:interstrand cross-link repair"/>
    <property type="evidence" value="ECO:0007669"/>
    <property type="project" value="InterPro"/>
</dbReference>
<dbReference type="GO" id="GO:0043240">
    <property type="term" value="C:Fanconi anaemia nuclear complex"/>
    <property type="evidence" value="ECO:0007669"/>
    <property type="project" value="InterPro"/>
</dbReference>
<dbReference type="InterPro" id="IPR043003">
    <property type="entry name" value="FANCL_d3_sf"/>
</dbReference>
<sequence length="398" mass="44494">MALSPRTSVVFVPRNAYGTSYHGLVQIGQTEHVVRVDLGGTPEHPQWRGARLLGSSALRELLSSQMDILQAKLELCESIEAFTAELEDVLEKQQQQKTVESSQSAVSLDKTPTVHASFYAGLMDELDAVGWDFVFELDDHSVVLCIDDSSGQRHTVRAIMFADFPAAPPRLENDYGVALRVERDVNGRWLTGALRHMNEIVARYQHVWQVLRHVDESLWVLDAEATASLRLSRRIVLANLVLLELTFHPERPETLPSWRFLGSEANIAPLRSRWHANRALWSTNATTRENLEVLLGFPPPTRPTETSESGGFECGICYAYSLEDELTVASGEGERTSLVPDVLCANQHCGRPFHRPCLIDWFRADPTARQSLGVIFGQCPYCEQSISASTLASRTPRM</sequence>
<dbReference type="SMART" id="SM01197">
    <property type="entry name" value="FANCL_C"/>
    <property type="match status" value="1"/>
</dbReference>
<dbReference type="GO" id="GO:0061630">
    <property type="term" value="F:ubiquitin protein ligase activity"/>
    <property type="evidence" value="ECO:0007669"/>
    <property type="project" value="TreeGrafter"/>
</dbReference>
<dbReference type="Gene3D" id="3.10.110.20">
    <property type="entry name" value="RWD domain-like"/>
    <property type="match status" value="1"/>
</dbReference>
<feature type="domain" description="FANCL C-terminal" evidence="2">
    <location>
        <begin position="312"/>
        <end position="389"/>
    </location>
</feature>
<gene>
    <name evidence="4" type="ORF">THASP1DRAFT_27966</name>
</gene>
<dbReference type="Proteomes" id="UP000271241">
    <property type="component" value="Unassembled WGS sequence"/>
</dbReference>
<dbReference type="SUPFAM" id="SSF57850">
    <property type="entry name" value="RING/U-box"/>
    <property type="match status" value="1"/>
</dbReference>
<dbReference type="CDD" id="cd16490">
    <property type="entry name" value="RING-CH-C4HC3_FANCL"/>
    <property type="match status" value="1"/>
</dbReference>
<dbReference type="AlphaFoldDB" id="A0A4P9XVF3"/>